<comment type="caution">
    <text evidence="3">The sequence shown here is derived from an EMBL/GenBank/DDBJ whole genome shotgun (WGS) entry which is preliminary data.</text>
</comment>
<feature type="transmembrane region" description="Helical" evidence="1">
    <location>
        <begin position="99"/>
        <end position="122"/>
    </location>
</feature>
<feature type="transmembrane region" description="Helical" evidence="1">
    <location>
        <begin position="66"/>
        <end position="87"/>
    </location>
</feature>
<keyword evidence="1" id="KW-0812">Transmembrane</keyword>
<feature type="transmembrane region" description="Helical" evidence="1">
    <location>
        <begin position="41"/>
        <end position="60"/>
    </location>
</feature>
<sequence>MLPLELAIWSAAAGAIALVVVVGLVDFALVRSRSAAKGAGYNLATLVFVLSLSGLPPALLPELRGQALAVLQVLIGPLCGCLGNYWVRGWLGARHRDRLMDSSLLAYSIFAPFAGLACLALPQPQQLPAAAVIVLVNSGLIVWLSVRAWLMGDALALGIAAGALLMLPAAGGLYAMALGIPGIGPGWQAAIAFNSVACVAVLGMMFRKRHQLARRMRGDRPVHSQFDAVTRLPSGASFVRALIRAQERRRITRRDGAVLAVILFDTDRIVAQTGPATMNELYLQVAQCLQQQLGVMNPVGRYWDRCFVGLAETIHSPAAMRTLGLRVATSLRMPMEVNAPDGRVVTVRLEVGVGVVHLGREPLQVEDVLHDAQHLAEAARCCASRAATRDPVSGQVVPVEHAQLGKRRRIRAGKPPRIAQA</sequence>
<dbReference type="Pfam" id="PF07695">
    <property type="entry name" value="7TMR-DISM_7TM"/>
    <property type="match status" value="1"/>
</dbReference>
<name>A0A931H398_9BURK</name>
<dbReference type="RefSeq" id="WP_196985647.1">
    <property type="nucleotide sequence ID" value="NZ_JADWYS010000001.1"/>
</dbReference>
<proteinExistence type="predicted"/>
<dbReference type="SUPFAM" id="SSF55073">
    <property type="entry name" value="Nucleotide cyclase"/>
    <property type="match status" value="1"/>
</dbReference>
<dbReference type="EMBL" id="JADWYS010000001">
    <property type="protein sequence ID" value="MBG9387749.1"/>
    <property type="molecule type" value="Genomic_DNA"/>
</dbReference>
<reference evidence="3" key="1">
    <citation type="submission" date="2020-11" db="EMBL/GenBank/DDBJ databases">
        <title>Bacterial whole genome sequence for Caenimonas sp. DR4.4.</title>
        <authorList>
            <person name="Le V."/>
            <person name="Ko S.-R."/>
            <person name="Ahn C.-Y."/>
            <person name="Oh H.-M."/>
        </authorList>
    </citation>
    <scope>NUCLEOTIDE SEQUENCE</scope>
    <source>
        <strain evidence="3">DR4.4</strain>
    </source>
</reference>
<feature type="transmembrane region" description="Helical" evidence="1">
    <location>
        <begin position="186"/>
        <end position="206"/>
    </location>
</feature>
<feature type="transmembrane region" description="Helical" evidence="1">
    <location>
        <begin position="128"/>
        <end position="150"/>
    </location>
</feature>
<dbReference type="InterPro" id="IPR000160">
    <property type="entry name" value="GGDEF_dom"/>
</dbReference>
<keyword evidence="4" id="KW-1185">Reference proteome</keyword>
<organism evidence="3 4">
    <name type="scientific">Caenimonas aquaedulcis</name>
    <dbReference type="NCBI Taxonomy" id="2793270"/>
    <lineage>
        <taxon>Bacteria</taxon>
        <taxon>Pseudomonadati</taxon>
        <taxon>Pseudomonadota</taxon>
        <taxon>Betaproteobacteria</taxon>
        <taxon>Burkholderiales</taxon>
        <taxon>Comamonadaceae</taxon>
        <taxon>Caenimonas</taxon>
    </lineage>
</organism>
<keyword evidence="1" id="KW-1133">Transmembrane helix</keyword>
<keyword evidence="1" id="KW-0472">Membrane</keyword>
<evidence type="ECO:0000259" key="2">
    <source>
        <dbReference type="SMART" id="SM00267"/>
    </source>
</evidence>
<evidence type="ECO:0000256" key="1">
    <source>
        <dbReference type="SAM" id="Phobius"/>
    </source>
</evidence>
<evidence type="ECO:0000313" key="3">
    <source>
        <dbReference type="EMBL" id="MBG9387749.1"/>
    </source>
</evidence>
<dbReference type="InterPro" id="IPR011623">
    <property type="entry name" value="7TMR_DISM_rcpt_extracell_dom1"/>
</dbReference>
<dbReference type="AlphaFoldDB" id="A0A931H398"/>
<dbReference type="Gene3D" id="3.30.70.270">
    <property type="match status" value="1"/>
</dbReference>
<feature type="transmembrane region" description="Helical" evidence="1">
    <location>
        <begin position="6"/>
        <end position="29"/>
    </location>
</feature>
<dbReference type="Proteomes" id="UP000651050">
    <property type="component" value="Unassembled WGS sequence"/>
</dbReference>
<dbReference type="SMART" id="SM00267">
    <property type="entry name" value="GGDEF"/>
    <property type="match status" value="1"/>
</dbReference>
<feature type="domain" description="GGDEF" evidence="2">
    <location>
        <begin position="209"/>
        <end position="395"/>
    </location>
</feature>
<feature type="transmembrane region" description="Helical" evidence="1">
    <location>
        <begin position="157"/>
        <end position="180"/>
    </location>
</feature>
<gene>
    <name evidence="3" type="ORF">I5803_06945</name>
</gene>
<dbReference type="InterPro" id="IPR043128">
    <property type="entry name" value="Rev_trsase/Diguanyl_cyclase"/>
</dbReference>
<protein>
    <recommendedName>
        <fullName evidence="2">GGDEF domain-containing protein</fullName>
    </recommendedName>
</protein>
<dbReference type="InterPro" id="IPR029787">
    <property type="entry name" value="Nucleotide_cyclase"/>
</dbReference>
<evidence type="ECO:0000313" key="4">
    <source>
        <dbReference type="Proteomes" id="UP000651050"/>
    </source>
</evidence>
<accession>A0A931H398</accession>